<dbReference type="Proteomes" id="UP000001555">
    <property type="component" value="Unassembled WGS sequence"/>
</dbReference>
<dbReference type="PROSITE" id="PS51257">
    <property type="entry name" value="PROKAR_LIPOPROTEIN"/>
    <property type="match status" value="1"/>
</dbReference>
<dbReference type="SUPFAM" id="SSF81321">
    <property type="entry name" value="Family A G protein-coupled receptor-like"/>
    <property type="match status" value="1"/>
</dbReference>
<dbReference type="VEuPathDB" id="VectorBase:ISCW011789"/>
<sequence length="98" mass="11031">MKRRVYRLGGCQILVFLSSAFSCCSVWLTVGFTTERFVAIRFPLWRLQLGSTRLRPKLAILATAVCSFAFNAHLLLFVGVHEVAGGYQDCGLKPEYEK</sequence>
<dbReference type="PaxDb" id="6945-B7Q785"/>
<keyword evidence="1" id="KW-0472">Membrane</keyword>
<dbReference type="EMBL" id="DS872990">
    <property type="protein sequence ID" value="EEC14707.1"/>
    <property type="molecule type" value="Genomic_DNA"/>
</dbReference>
<reference evidence="2 4" key="1">
    <citation type="submission" date="2008-03" db="EMBL/GenBank/DDBJ databases">
        <title>Annotation of Ixodes scapularis.</title>
        <authorList>
            <consortium name="Ixodes scapularis Genome Project Consortium"/>
            <person name="Caler E."/>
            <person name="Hannick L.I."/>
            <person name="Bidwell S."/>
            <person name="Joardar V."/>
            <person name="Thiagarajan M."/>
            <person name="Amedeo P."/>
            <person name="Galinsky K.J."/>
            <person name="Schobel S."/>
            <person name="Inman J."/>
            <person name="Hostetler J."/>
            <person name="Miller J."/>
            <person name="Hammond M."/>
            <person name="Megy K."/>
            <person name="Lawson D."/>
            <person name="Kodira C."/>
            <person name="Sutton G."/>
            <person name="Meyer J."/>
            <person name="Hill C.A."/>
            <person name="Birren B."/>
            <person name="Nene V."/>
            <person name="Collins F."/>
            <person name="Alarcon-Chaidez F."/>
            <person name="Wikel S."/>
            <person name="Strausberg R."/>
        </authorList>
    </citation>
    <scope>NUCLEOTIDE SEQUENCE [LARGE SCALE GENOMIC DNA]</scope>
    <source>
        <strain evidence="4">Wikel</strain>
        <strain evidence="2">Wikel colony</strain>
    </source>
</reference>
<evidence type="ECO:0000313" key="4">
    <source>
        <dbReference type="Proteomes" id="UP000001555"/>
    </source>
</evidence>
<organism>
    <name type="scientific">Ixodes scapularis</name>
    <name type="common">Black-legged tick</name>
    <name type="synonym">Deer tick</name>
    <dbReference type="NCBI Taxonomy" id="6945"/>
    <lineage>
        <taxon>Eukaryota</taxon>
        <taxon>Metazoa</taxon>
        <taxon>Ecdysozoa</taxon>
        <taxon>Arthropoda</taxon>
        <taxon>Chelicerata</taxon>
        <taxon>Arachnida</taxon>
        <taxon>Acari</taxon>
        <taxon>Parasitiformes</taxon>
        <taxon>Ixodida</taxon>
        <taxon>Ixodoidea</taxon>
        <taxon>Ixodidae</taxon>
        <taxon>Ixodinae</taxon>
        <taxon>Ixodes</taxon>
    </lineage>
</organism>
<dbReference type="VEuPathDB" id="VectorBase:ISCP_029137"/>
<dbReference type="VEuPathDB" id="VectorBase:ISCI011789"/>
<feature type="transmembrane region" description="Helical" evidence="1">
    <location>
        <begin position="58"/>
        <end position="78"/>
    </location>
</feature>
<keyword evidence="4" id="KW-1185">Reference proteome</keyword>
<dbReference type="EMBL" id="ABJB010049770">
    <property type="status" value="NOT_ANNOTATED_CDS"/>
    <property type="molecule type" value="Genomic_DNA"/>
</dbReference>
<evidence type="ECO:0000256" key="1">
    <source>
        <dbReference type="SAM" id="Phobius"/>
    </source>
</evidence>
<proteinExistence type="predicted"/>
<protein>
    <recommendedName>
        <fullName evidence="5">G-protein coupled receptors family 1 profile domain-containing protein</fullName>
    </recommendedName>
</protein>
<dbReference type="EnsemblMetazoa" id="ISCW011789-RA">
    <property type="protein sequence ID" value="ISCW011789-PA"/>
    <property type="gene ID" value="ISCW011789"/>
</dbReference>
<evidence type="ECO:0008006" key="5">
    <source>
        <dbReference type="Google" id="ProtNLM"/>
    </source>
</evidence>
<dbReference type="InParanoid" id="B7Q785"/>
<dbReference type="OrthoDB" id="6499596at2759"/>
<accession>B7Q785</accession>
<dbReference type="EMBL" id="ABJB010060135">
    <property type="status" value="NOT_ANNOTATED_CDS"/>
    <property type="molecule type" value="Genomic_DNA"/>
</dbReference>
<dbReference type="Gene3D" id="1.20.1070.10">
    <property type="entry name" value="Rhodopsin 7-helix transmembrane proteins"/>
    <property type="match status" value="1"/>
</dbReference>
<keyword evidence="1" id="KW-0812">Transmembrane</keyword>
<name>B7Q785_IXOSC</name>
<keyword evidence="1" id="KW-1133">Transmembrane helix</keyword>
<evidence type="ECO:0000313" key="3">
    <source>
        <dbReference type="EnsemblMetazoa" id="ISCW011789-PA"/>
    </source>
</evidence>
<gene>
    <name evidence="2" type="ORF">IscW_ISCW011789</name>
</gene>
<dbReference type="HOGENOM" id="CLU_2349002_0_0_1"/>
<evidence type="ECO:0000313" key="2">
    <source>
        <dbReference type="EMBL" id="EEC14707.1"/>
    </source>
</evidence>
<reference evidence="3" key="2">
    <citation type="submission" date="2020-05" db="UniProtKB">
        <authorList>
            <consortium name="EnsemblMetazoa"/>
        </authorList>
    </citation>
    <scope>IDENTIFICATION</scope>
    <source>
        <strain evidence="3">wikel</strain>
    </source>
</reference>
<dbReference type="AlphaFoldDB" id="B7Q785"/>